<dbReference type="Proteomes" id="UP000308197">
    <property type="component" value="Unassembled WGS sequence"/>
</dbReference>
<keyword evidence="2" id="KW-0378">Hydrolase</keyword>
<dbReference type="STRING" id="1314778.A0A5C3PFM6"/>
<dbReference type="EMBL" id="ML211108">
    <property type="protein sequence ID" value="TFK88555.1"/>
    <property type="molecule type" value="Genomic_DNA"/>
</dbReference>
<dbReference type="AlphaFoldDB" id="A0A5C3PFM6"/>
<evidence type="ECO:0000256" key="3">
    <source>
        <dbReference type="SAM" id="MobiDB-lite"/>
    </source>
</evidence>
<sequence>MLMSRGLPRRGSRSFCEVLCSVDRVLGDCRGARAVACLGGGLWDLGRLSQWDRSTTTDALTPRSYKARPAPHAPPSPSPSSSPCPAPAPSPALLRTHRPKTYRPASAMIAKLFGDVQEPVVLHEDLKTTFTGVVHTVSTPDAAVHQYLGIKYASIPARFRQSRLYTHYPPQTDCSRHGPICPQPQYKSVEEELFNLTEDCIPNQALKQSEFDCLNLNITCPATATPDSHFPVMLWIHGGGNRGSGANWVCDAGPLVQKSIQCGKPVIVVSINFRLGLLGFAASPALRDDNKAAGDEGVGNYGLWDQRRAMEWVHRFIQPFGGNPNNVTVFGESTGAGDILCHLHSAANEVAPLFQRAIIQSAIVDLEVPTVHQAGWQLGKLMCALRVKSVEELRQVDAEKLVVLGPNVRATDDGFFFRKSWTGSLVPVDDAAEPSGHSSGDHLGNGLIMELNEHSHHLKVPPHLRSKSRSRSRSRHPHPPRYHQPVLIGDCGAESLLWSLPASLWTSAGAVKRIRAICQSLNKANALLRFYDIGAQTPSDELPDRLLELINDTRFAWPTEKVASSLRSERGGHGVWRYVFDQEGPSRGVPHHAVDLMYLFDNVPLPMLPSTSVYDYEPREDGGYYSDTDSDECIPAPRSADGTCAYEYDAEWAMPVVDDWTYARVRNAMQERWLAFAYGEAPWREDRVFVFGPEGETGERSMSIFNARRRTGVWREALEPLGVSLVQKLGVELCNGPPADSRSRF</sequence>
<protein>
    <submittedName>
        <fullName evidence="5">Carboxylesterase</fullName>
    </submittedName>
</protein>
<evidence type="ECO:0000259" key="4">
    <source>
        <dbReference type="Pfam" id="PF00135"/>
    </source>
</evidence>
<gene>
    <name evidence="5" type="ORF">K466DRAFT_585462</name>
</gene>
<feature type="region of interest" description="Disordered" evidence="3">
    <location>
        <begin position="57"/>
        <end position="95"/>
    </location>
</feature>
<dbReference type="GO" id="GO:0016787">
    <property type="term" value="F:hydrolase activity"/>
    <property type="evidence" value="ECO:0007669"/>
    <property type="project" value="UniProtKB-KW"/>
</dbReference>
<feature type="compositionally biased region" description="Pro residues" evidence="3">
    <location>
        <begin position="71"/>
        <end position="90"/>
    </location>
</feature>
<organism evidence="5 6">
    <name type="scientific">Polyporus arcularius HHB13444</name>
    <dbReference type="NCBI Taxonomy" id="1314778"/>
    <lineage>
        <taxon>Eukaryota</taxon>
        <taxon>Fungi</taxon>
        <taxon>Dikarya</taxon>
        <taxon>Basidiomycota</taxon>
        <taxon>Agaricomycotina</taxon>
        <taxon>Agaricomycetes</taxon>
        <taxon>Polyporales</taxon>
        <taxon>Polyporaceae</taxon>
        <taxon>Polyporus</taxon>
    </lineage>
</organism>
<name>A0A5C3PFM6_9APHY</name>
<evidence type="ECO:0000256" key="1">
    <source>
        <dbReference type="ARBA" id="ARBA00005964"/>
    </source>
</evidence>
<accession>A0A5C3PFM6</accession>
<reference evidence="5 6" key="1">
    <citation type="journal article" date="2019" name="Nat. Ecol. Evol.">
        <title>Megaphylogeny resolves global patterns of mushroom evolution.</title>
        <authorList>
            <person name="Varga T."/>
            <person name="Krizsan K."/>
            <person name="Foldi C."/>
            <person name="Dima B."/>
            <person name="Sanchez-Garcia M."/>
            <person name="Sanchez-Ramirez S."/>
            <person name="Szollosi G.J."/>
            <person name="Szarkandi J.G."/>
            <person name="Papp V."/>
            <person name="Albert L."/>
            <person name="Andreopoulos W."/>
            <person name="Angelini C."/>
            <person name="Antonin V."/>
            <person name="Barry K.W."/>
            <person name="Bougher N.L."/>
            <person name="Buchanan P."/>
            <person name="Buyck B."/>
            <person name="Bense V."/>
            <person name="Catcheside P."/>
            <person name="Chovatia M."/>
            <person name="Cooper J."/>
            <person name="Damon W."/>
            <person name="Desjardin D."/>
            <person name="Finy P."/>
            <person name="Geml J."/>
            <person name="Haridas S."/>
            <person name="Hughes K."/>
            <person name="Justo A."/>
            <person name="Karasinski D."/>
            <person name="Kautmanova I."/>
            <person name="Kiss B."/>
            <person name="Kocsube S."/>
            <person name="Kotiranta H."/>
            <person name="LaButti K.M."/>
            <person name="Lechner B.E."/>
            <person name="Liimatainen K."/>
            <person name="Lipzen A."/>
            <person name="Lukacs Z."/>
            <person name="Mihaltcheva S."/>
            <person name="Morgado L.N."/>
            <person name="Niskanen T."/>
            <person name="Noordeloos M.E."/>
            <person name="Ohm R.A."/>
            <person name="Ortiz-Santana B."/>
            <person name="Ovrebo C."/>
            <person name="Racz N."/>
            <person name="Riley R."/>
            <person name="Savchenko A."/>
            <person name="Shiryaev A."/>
            <person name="Soop K."/>
            <person name="Spirin V."/>
            <person name="Szebenyi C."/>
            <person name="Tomsovsky M."/>
            <person name="Tulloss R.E."/>
            <person name="Uehling J."/>
            <person name="Grigoriev I.V."/>
            <person name="Vagvolgyi C."/>
            <person name="Papp T."/>
            <person name="Martin F.M."/>
            <person name="Miettinen O."/>
            <person name="Hibbett D.S."/>
            <person name="Nagy L.G."/>
        </authorList>
    </citation>
    <scope>NUCLEOTIDE SEQUENCE [LARGE SCALE GENOMIC DNA]</scope>
    <source>
        <strain evidence="5 6">HHB13444</strain>
    </source>
</reference>
<dbReference type="Gene3D" id="3.40.50.1820">
    <property type="entry name" value="alpha/beta hydrolase"/>
    <property type="match status" value="1"/>
</dbReference>
<comment type="similarity">
    <text evidence="1">Belongs to the type-B carboxylesterase/lipase family.</text>
</comment>
<dbReference type="InterPro" id="IPR029058">
    <property type="entry name" value="AB_hydrolase_fold"/>
</dbReference>
<feature type="region of interest" description="Disordered" evidence="3">
    <location>
        <begin position="459"/>
        <end position="485"/>
    </location>
</feature>
<dbReference type="PANTHER" id="PTHR43142">
    <property type="entry name" value="CARBOXYLIC ESTER HYDROLASE"/>
    <property type="match status" value="1"/>
</dbReference>
<proteinExistence type="inferred from homology"/>
<keyword evidence="6" id="KW-1185">Reference proteome</keyword>
<dbReference type="Pfam" id="PF00135">
    <property type="entry name" value="COesterase"/>
    <property type="match status" value="1"/>
</dbReference>
<evidence type="ECO:0000313" key="5">
    <source>
        <dbReference type="EMBL" id="TFK88555.1"/>
    </source>
</evidence>
<dbReference type="SUPFAM" id="SSF53474">
    <property type="entry name" value="alpha/beta-Hydrolases"/>
    <property type="match status" value="1"/>
</dbReference>
<dbReference type="PANTHER" id="PTHR43142:SF5">
    <property type="entry name" value="CARBOXYLIC ESTER HYDROLASE"/>
    <property type="match status" value="1"/>
</dbReference>
<evidence type="ECO:0000313" key="6">
    <source>
        <dbReference type="Proteomes" id="UP000308197"/>
    </source>
</evidence>
<dbReference type="InterPro" id="IPR002018">
    <property type="entry name" value="CarbesteraseB"/>
</dbReference>
<evidence type="ECO:0000256" key="2">
    <source>
        <dbReference type="ARBA" id="ARBA00022801"/>
    </source>
</evidence>
<feature type="compositionally biased region" description="Basic residues" evidence="3">
    <location>
        <begin position="459"/>
        <end position="481"/>
    </location>
</feature>
<dbReference type="PROSITE" id="PS00122">
    <property type="entry name" value="CARBOXYLESTERASE_B_1"/>
    <property type="match status" value="1"/>
</dbReference>
<dbReference type="InParanoid" id="A0A5C3PFM6"/>
<dbReference type="InterPro" id="IPR019826">
    <property type="entry name" value="Carboxylesterase_B_AS"/>
</dbReference>
<feature type="domain" description="Carboxylesterase type B" evidence="4">
    <location>
        <begin position="134"/>
        <end position="402"/>
    </location>
</feature>